<evidence type="ECO:0000256" key="2">
    <source>
        <dbReference type="ARBA" id="ARBA00022803"/>
    </source>
</evidence>
<dbReference type="GO" id="GO:0072380">
    <property type="term" value="C:TRC complex"/>
    <property type="evidence" value="ECO:0007669"/>
    <property type="project" value="TreeGrafter"/>
</dbReference>
<keyword evidence="2 3" id="KW-0802">TPR repeat</keyword>
<dbReference type="EMBL" id="CP151504">
    <property type="protein sequence ID" value="WZN61231.1"/>
    <property type="molecule type" value="Genomic_DNA"/>
</dbReference>
<organism evidence="5 6">
    <name type="scientific">Chloropicon roscoffensis</name>
    <dbReference type="NCBI Taxonomy" id="1461544"/>
    <lineage>
        <taxon>Eukaryota</taxon>
        <taxon>Viridiplantae</taxon>
        <taxon>Chlorophyta</taxon>
        <taxon>Chloropicophyceae</taxon>
        <taxon>Chloropicales</taxon>
        <taxon>Chloropicaceae</taxon>
        <taxon>Chloropicon</taxon>
    </lineage>
</organism>
<proteinExistence type="predicted"/>
<gene>
    <name evidence="5" type="ORF">HKI87_04g27660</name>
</gene>
<dbReference type="SMART" id="SM00028">
    <property type="entry name" value="TPR"/>
    <property type="match status" value="3"/>
</dbReference>
<reference evidence="5 6" key="1">
    <citation type="submission" date="2024-03" db="EMBL/GenBank/DDBJ databases">
        <title>Complete genome sequence of the green alga Chloropicon roscoffensis RCC1871.</title>
        <authorList>
            <person name="Lemieux C."/>
            <person name="Pombert J.-F."/>
            <person name="Otis C."/>
            <person name="Turmel M."/>
        </authorList>
    </citation>
    <scope>NUCLEOTIDE SEQUENCE [LARGE SCALE GENOMIC DNA]</scope>
    <source>
        <strain evidence="5 6">RCC1871</strain>
    </source>
</reference>
<dbReference type="GO" id="GO:0006620">
    <property type="term" value="P:post-translational protein targeting to endoplasmic reticulum membrane"/>
    <property type="evidence" value="ECO:0007669"/>
    <property type="project" value="TreeGrafter"/>
</dbReference>
<accession>A0AAX4P5Y4</accession>
<evidence type="ECO:0000313" key="5">
    <source>
        <dbReference type="EMBL" id="WZN61231.1"/>
    </source>
</evidence>
<dbReference type="InterPro" id="IPR011990">
    <property type="entry name" value="TPR-like_helical_dom_sf"/>
</dbReference>
<evidence type="ECO:0000256" key="4">
    <source>
        <dbReference type="SAM" id="MobiDB-lite"/>
    </source>
</evidence>
<dbReference type="GO" id="GO:0060090">
    <property type="term" value="F:molecular adaptor activity"/>
    <property type="evidence" value="ECO:0007669"/>
    <property type="project" value="TreeGrafter"/>
</dbReference>
<evidence type="ECO:0000256" key="1">
    <source>
        <dbReference type="ARBA" id="ARBA00022737"/>
    </source>
</evidence>
<protein>
    <submittedName>
        <fullName evidence="5">HSP70-HSP90 organizing protein</fullName>
    </submittedName>
</protein>
<dbReference type="GO" id="GO:0016020">
    <property type="term" value="C:membrane"/>
    <property type="evidence" value="ECO:0007669"/>
    <property type="project" value="TreeGrafter"/>
</dbReference>
<dbReference type="Proteomes" id="UP001472866">
    <property type="component" value="Chromosome 04"/>
</dbReference>
<sequence length="327" mass="36576">MAGEEALDLQGLMGMLSMGGKACEAQSPAGYAAESHPHQPTRRKGGRERSEEYRGKGNELYKLGAFEGAVDYYTRAINADPRNEKAYGNRCAANTALKRFAEALNDADYGISINPEWAKLHSRKAVAHFYRKEYDESVVSYERALGLDARNAEYARGLEQARKLGGSAEALRRRKEAQRRVGTAAKARTPPHDSRVERDRRDLERYERELAGYHKQRRECAERWRASCGIAGGKDWPQEDRGRSVHVDIFGNLRGKCAESGCDGWHRDVDAVANAWGNMEALRCSKCGRENTEHEDCGQYPLNEPIKPACSGGARQELDIQGIHKAF</sequence>
<dbReference type="AlphaFoldDB" id="A0AAX4P5Y4"/>
<feature type="compositionally biased region" description="Basic and acidic residues" evidence="4">
    <location>
        <begin position="190"/>
        <end position="199"/>
    </location>
</feature>
<feature type="region of interest" description="Disordered" evidence="4">
    <location>
        <begin position="27"/>
        <end position="54"/>
    </location>
</feature>
<feature type="repeat" description="TPR" evidence="3">
    <location>
        <begin position="118"/>
        <end position="151"/>
    </location>
</feature>
<dbReference type="InterPro" id="IPR047150">
    <property type="entry name" value="SGT"/>
</dbReference>
<keyword evidence="6" id="KW-1185">Reference proteome</keyword>
<feature type="region of interest" description="Disordered" evidence="4">
    <location>
        <begin position="170"/>
        <end position="199"/>
    </location>
</feature>
<feature type="repeat" description="TPR" evidence="3">
    <location>
        <begin position="50"/>
        <end position="83"/>
    </location>
</feature>
<name>A0AAX4P5Y4_9CHLO</name>
<dbReference type="InterPro" id="IPR019734">
    <property type="entry name" value="TPR_rpt"/>
</dbReference>
<dbReference type="Gene3D" id="1.25.40.10">
    <property type="entry name" value="Tetratricopeptide repeat domain"/>
    <property type="match status" value="1"/>
</dbReference>
<dbReference type="PANTHER" id="PTHR45831">
    <property type="entry name" value="LD24721P"/>
    <property type="match status" value="1"/>
</dbReference>
<dbReference type="PANTHER" id="PTHR45831:SF2">
    <property type="entry name" value="LD24721P"/>
    <property type="match status" value="1"/>
</dbReference>
<evidence type="ECO:0000313" key="6">
    <source>
        <dbReference type="Proteomes" id="UP001472866"/>
    </source>
</evidence>
<dbReference type="SUPFAM" id="SSF48452">
    <property type="entry name" value="TPR-like"/>
    <property type="match status" value="1"/>
</dbReference>
<evidence type="ECO:0000256" key="3">
    <source>
        <dbReference type="PROSITE-ProRule" id="PRU00339"/>
    </source>
</evidence>
<dbReference type="Pfam" id="PF13181">
    <property type="entry name" value="TPR_8"/>
    <property type="match status" value="1"/>
</dbReference>
<dbReference type="PROSITE" id="PS50005">
    <property type="entry name" value="TPR"/>
    <property type="match status" value="2"/>
</dbReference>
<keyword evidence="1" id="KW-0677">Repeat</keyword>